<dbReference type="InterPro" id="IPR027417">
    <property type="entry name" value="P-loop_NTPase"/>
</dbReference>
<accession>A0ABR8S909</accession>
<name>A0ABR8S909_9BURK</name>
<reference evidence="3 4" key="1">
    <citation type="submission" date="2020-08" db="EMBL/GenBank/DDBJ databases">
        <title>A Genomic Blueprint of the Chicken Gut Microbiome.</title>
        <authorList>
            <person name="Gilroy R."/>
            <person name="Ravi A."/>
            <person name="Getino M."/>
            <person name="Pursley I."/>
            <person name="Horton D.L."/>
            <person name="Alikhan N.-F."/>
            <person name="Baker D."/>
            <person name="Gharbi K."/>
            <person name="Hall N."/>
            <person name="Watson M."/>
            <person name="Adriaenssens E.M."/>
            <person name="Foster-Nyarko E."/>
            <person name="Jarju S."/>
            <person name="Secka A."/>
            <person name="Antonio M."/>
            <person name="Oren A."/>
            <person name="Chaudhuri R."/>
            <person name="La Ragione R.M."/>
            <person name="Hildebrand F."/>
            <person name="Pallen M.J."/>
        </authorList>
    </citation>
    <scope>NUCLEOTIDE SEQUENCE [LARGE SCALE GENOMIC DNA]</scope>
    <source>
        <strain evidence="3 4">Sa2CVA6</strain>
    </source>
</reference>
<evidence type="ECO:0000313" key="4">
    <source>
        <dbReference type="Proteomes" id="UP000634919"/>
    </source>
</evidence>
<dbReference type="Proteomes" id="UP000634919">
    <property type="component" value="Unassembled WGS sequence"/>
</dbReference>
<evidence type="ECO:0000259" key="2">
    <source>
        <dbReference type="Pfam" id="PF00437"/>
    </source>
</evidence>
<dbReference type="PANTHER" id="PTHR30486:SF15">
    <property type="entry name" value="TYPE II_IV SECRETION SYSTEM ATPASE"/>
    <property type="match status" value="1"/>
</dbReference>
<sequence>MIHLTFQECSPGFEGSREYLSIKAKAHEYLLSRVEDVGMEFSQWGEQRVKNFVDSEVDRFVQQQRVPINSHEAQHIAQELFKEINGLGPLDDLMGDQSVEDILINGHRQVFVSRNGVMQSQVLHFADDAHLLRIIQRVIAPLGRRLDESTPMVDARLPGGGRLNAVIAPLALDGPLVSIRKFRKDPYGMADLVRLGSLSEDMAQLLEHAVRNRCNVLISGGTSSGKTSMLNALASYVPATERVVTIEDTAELSLKHPHVARMESRPSGLDGHGEINTRDLMRNSLRMRPDRIIVGEVRGAEVMEMLQAMNTGHDGSMATVHASSPRECLYRLEMLAGFAGFAGSELSLRRQIASALNFIVQIGRLPNGKRRVVSITEVSGVNDNVIALQELFKHDYTEQADGELVEHWTGAGLLPQTPKLAKLRQEMANKNSSQSHGGWLL</sequence>
<dbReference type="InterPro" id="IPR050921">
    <property type="entry name" value="T4SS_GSP_E_ATPase"/>
</dbReference>
<dbReference type="PANTHER" id="PTHR30486">
    <property type="entry name" value="TWITCHING MOTILITY PROTEIN PILT"/>
    <property type="match status" value="1"/>
</dbReference>
<organism evidence="3 4">
    <name type="scientific">Comamonas avium</name>
    <dbReference type="NCBI Taxonomy" id="2762231"/>
    <lineage>
        <taxon>Bacteria</taxon>
        <taxon>Pseudomonadati</taxon>
        <taxon>Pseudomonadota</taxon>
        <taxon>Betaproteobacteria</taxon>
        <taxon>Burkholderiales</taxon>
        <taxon>Comamonadaceae</taxon>
        <taxon>Comamonas</taxon>
    </lineage>
</organism>
<proteinExistence type="inferred from homology"/>
<evidence type="ECO:0000256" key="1">
    <source>
        <dbReference type="ARBA" id="ARBA00006611"/>
    </source>
</evidence>
<dbReference type="EMBL" id="JACSQK010000003">
    <property type="protein sequence ID" value="MBD7959938.1"/>
    <property type="molecule type" value="Genomic_DNA"/>
</dbReference>
<dbReference type="Gene3D" id="3.30.450.380">
    <property type="match status" value="1"/>
</dbReference>
<dbReference type="SUPFAM" id="SSF52540">
    <property type="entry name" value="P-loop containing nucleoside triphosphate hydrolases"/>
    <property type="match status" value="1"/>
</dbReference>
<dbReference type="Gene3D" id="3.40.50.300">
    <property type="entry name" value="P-loop containing nucleotide triphosphate hydrolases"/>
    <property type="match status" value="1"/>
</dbReference>
<dbReference type="CDD" id="cd01130">
    <property type="entry name" value="VirB11-like_ATPase"/>
    <property type="match status" value="1"/>
</dbReference>
<protein>
    <submittedName>
        <fullName evidence="3">CpaF family protein</fullName>
    </submittedName>
</protein>
<comment type="similarity">
    <text evidence="1">Belongs to the GSP E family.</text>
</comment>
<evidence type="ECO:0000313" key="3">
    <source>
        <dbReference type="EMBL" id="MBD7959938.1"/>
    </source>
</evidence>
<feature type="domain" description="Bacterial type II secretion system protein E" evidence="2">
    <location>
        <begin position="86"/>
        <end position="363"/>
    </location>
</feature>
<gene>
    <name evidence="3" type="ORF">H9646_05555</name>
</gene>
<keyword evidence="4" id="KW-1185">Reference proteome</keyword>
<dbReference type="Pfam" id="PF00437">
    <property type="entry name" value="T2SSE"/>
    <property type="match status" value="1"/>
</dbReference>
<dbReference type="InterPro" id="IPR001482">
    <property type="entry name" value="T2SS/T4SS_dom"/>
</dbReference>
<comment type="caution">
    <text evidence="3">The sequence shown here is derived from an EMBL/GenBank/DDBJ whole genome shotgun (WGS) entry which is preliminary data.</text>
</comment>
<dbReference type="RefSeq" id="WP_191722362.1">
    <property type="nucleotide sequence ID" value="NZ_JACSQK010000003.1"/>
</dbReference>